<evidence type="ECO:0000313" key="3">
    <source>
        <dbReference type="Proteomes" id="UP001149163"/>
    </source>
</evidence>
<evidence type="ECO:0008006" key="4">
    <source>
        <dbReference type="Google" id="ProtNLM"/>
    </source>
</evidence>
<organism evidence="2 3">
    <name type="scientific">Penicillium canariense</name>
    <dbReference type="NCBI Taxonomy" id="189055"/>
    <lineage>
        <taxon>Eukaryota</taxon>
        <taxon>Fungi</taxon>
        <taxon>Dikarya</taxon>
        <taxon>Ascomycota</taxon>
        <taxon>Pezizomycotina</taxon>
        <taxon>Eurotiomycetes</taxon>
        <taxon>Eurotiomycetidae</taxon>
        <taxon>Eurotiales</taxon>
        <taxon>Aspergillaceae</taxon>
        <taxon>Penicillium</taxon>
    </lineage>
</organism>
<gene>
    <name evidence="2" type="ORF">N7482_001268</name>
</gene>
<proteinExistence type="predicted"/>
<dbReference type="RefSeq" id="XP_056546999.1">
    <property type="nucleotide sequence ID" value="XM_056683393.1"/>
</dbReference>
<dbReference type="InterPro" id="IPR019626">
    <property type="entry name" value="Stress-induced_KGG_rpt"/>
</dbReference>
<name>A0A9W9IJG3_9EURO</name>
<accession>A0A9W9IJG3</accession>
<feature type="region of interest" description="Disordered" evidence="1">
    <location>
        <begin position="1"/>
        <end position="49"/>
    </location>
</feature>
<dbReference type="GeneID" id="81422569"/>
<protein>
    <recommendedName>
        <fullName evidence="4">Conidiation-specific protein 10</fullName>
    </recommendedName>
</protein>
<dbReference type="AlphaFoldDB" id="A0A9W9IJG3"/>
<evidence type="ECO:0000313" key="2">
    <source>
        <dbReference type="EMBL" id="KAJ5175391.1"/>
    </source>
</evidence>
<feature type="compositionally biased region" description="Low complexity" evidence="1">
    <location>
        <begin position="23"/>
        <end position="33"/>
    </location>
</feature>
<reference evidence="2" key="2">
    <citation type="journal article" date="2023" name="IMA Fungus">
        <title>Comparative genomic study of the Penicillium genus elucidates a diverse pangenome and 15 lateral gene transfer events.</title>
        <authorList>
            <person name="Petersen C."/>
            <person name="Sorensen T."/>
            <person name="Nielsen M.R."/>
            <person name="Sondergaard T.E."/>
            <person name="Sorensen J.L."/>
            <person name="Fitzpatrick D.A."/>
            <person name="Frisvad J.C."/>
            <person name="Nielsen K.L."/>
        </authorList>
    </citation>
    <scope>NUCLEOTIDE SEQUENCE</scope>
    <source>
        <strain evidence="2">IBT 26290</strain>
    </source>
</reference>
<dbReference type="EMBL" id="JAPQKN010000001">
    <property type="protein sequence ID" value="KAJ5175391.1"/>
    <property type="molecule type" value="Genomic_DNA"/>
</dbReference>
<comment type="caution">
    <text evidence="2">The sequence shown here is derived from an EMBL/GenBank/DDBJ whole genome shotgun (WGS) entry which is preliminary data.</text>
</comment>
<reference evidence="2" key="1">
    <citation type="submission" date="2022-11" db="EMBL/GenBank/DDBJ databases">
        <authorList>
            <person name="Petersen C."/>
        </authorList>
    </citation>
    <scope>NUCLEOTIDE SEQUENCE</scope>
    <source>
        <strain evidence="2">IBT 26290</strain>
    </source>
</reference>
<feature type="compositionally biased region" description="Basic and acidic residues" evidence="1">
    <location>
        <begin position="80"/>
        <end position="89"/>
    </location>
</feature>
<evidence type="ECO:0000256" key="1">
    <source>
        <dbReference type="SAM" id="MobiDB-lite"/>
    </source>
</evidence>
<dbReference type="Proteomes" id="UP001149163">
    <property type="component" value="Unassembled WGS sequence"/>
</dbReference>
<sequence>MSSNTNPGNFANRPHEEVSRIAQQGGQSSHQGGFASMDPSKQTSHPRVALPPVVVFNLATSAREAGQKGGHASSGSFEPGDERAKEAGHKGGLGGPSE</sequence>
<dbReference type="Pfam" id="PF10685">
    <property type="entry name" value="KGG"/>
    <property type="match status" value="1"/>
</dbReference>
<dbReference type="OrthoDB" id="2137750at2759"/>
<feature type="region of interest" description="Disordered" evidence="1">
    <location>
        <begin position="61"/>
        <end position="98"/>
    </location>
</feature>
<keyword evidence="3" id="KW-1185">Reference proteome</keyword>